<keyword evidence="7 9" id="KW-0030">Aminoacyl-tRNA synthetase</keyword>
<evidence type="ECO:0000259" key="14">
    <source>
        <dbReference type="Pfam" id="PF13603"/>
    </source>
</evidence>
<dbReference type="CDD" id="cd00812">
    <property type="entry name" value="LeuRS_core"/>
    <property type="match status" value="1"/>
</dbReference>
<feature type="domain" description="Methionyl/Leucyl tRNA synthetase" evidence="13">
    <location>
        <begin position="618"/>
        <end position="661"/>
    </location>
</feature>
<dbReference type="InterPro" id="IPR014729">
    <property type="entry name" value="Rossmann-like_a/b/a_fold"/>
</dbReference>
<evidence type="ECO:0000256" key="3">
    <source>
        <dbReference type="ARBA" id="ARBA00022598"/>
    </source>
</evidence>
<dbReference type="Gene3D" id="1.10.730.10">
    <property type="entry name" value="Isoleucyl-tRNA Synthetase, Domain 1"/>
    <property type="match status" value="2"/>
</dbReference>
<dbReference type="InterPro" id="IPR009080">
    <property type="entry name" value="tRNAsynth_Ia_anticodon-bd"/>
</dbReference>
<dbReference type="Gene3D" id="3.90.740.10">
    <property type="entry name" value="Valyl/Leucyl/Isoleucyl-tRNA synthetase, editing domain"/>
    <property type="match status" value="1"/>
</dbReference>
<dbReference type="EC" id="6.1.1.4" evidence="9"/>
<dbReference type="InterPro" id="IPR025709">
    <property type="entry name" value="Leu_tRNA-synth_edit"/>
</dbReference>
<dbReference type="PRINTS" id="PR00985">
    <property type="entry name" value="TRNASYNTHLEU"/>
</dbReference>
<comment type="similarity">
    <text evidence="1 9 10">Belongs to the class-I aminoacyl-tRNA synthetase family.</text>
</comment>
<dbReference type="InterPro" id="IPR013155">
    <property type="entry name" value="M/V/L/I-tRNA-synth_anticd-bd"/>
</dbReference>
<keyword evidence="4 9" id="KW-0547">Nucleotide-binding</keyword>
<dbReference type="HAMAP" id="MF_00049_B">
    <property type="entry name" value="Leu_tRNA_synth_B"/>
    <property type="match status" value="1"/>
</dbReference>
<evidence type="ECO:0000256" key="6">
    <source>
        <dbReference type="ARBA" id="ARBA00022917"/>
    </source>
</evidence>
<comment type="catalytic activity">
    <reaction evidence="8 9">
        <text>tRNA(Leu) + L-leucine + ATP = L-leucyl-tRNA(Leu) + AMP + diphosphate</text>
        <dbReference type="Rhea" id="RHEA:11688"/>
        <dbReference type="Rhea" id="RHEA-COMP:9613"/>
        <dbReference type="Rhea" id="RHEA-COMP:9622"/>
        <dbReference type="ChEBI" id="CHEBI:30616"/>
        <dbReference type="ChEBI" id="CHEBI:33019"/>
        <dbReference type="ChEBI" id="CHEBI:57427"/>
        <dbReference type="ChEBI" id="CHEBI:78442"/>
        <dbReference type="ChEBI" id="CHEBI:78494"/>
        <dbReference type="ChEBI" id="CHEBI:456215"/>
        <dbReference type="EC" id="6.1.1.4"/>
    </reaction>
</comment>
<feature type="domain" description="Aminoacyl-tRNA synthetase class Ia" evidence="11">
    <location>
        <begin position="426"/>
        <end position="581"/>
    </location>
</feature>
<dbReference type="PROSITE" id="PS00178">
    <property type="entry name" value="AA_TRNA_LIGASE_I"/>
    <property type="match status" value="1"/>
</dbReference>
<accession>A0ABN6L3F4</accession>
<dbReference type="InterPro" id="IPR001412">
    <property type="entry name" value="aa-tRNA-synth_I_CS"/>
</dbReference>
<evidence type="ECO:0000256" key="5">
    <source>
        <dbReference type="ARBA" id="ARBA00022840"/>
    </source>
</evidence>
<keyword evidence="6 9" id="KW-0648">Protein biosynthesis</keyword>
<dbReference type="EMBL" id="AP025225">
    <property type="protein sequence ID" value="BDB96419.1"/>
    <property type="molecule type" value="Genomic_DNA"/>
</dbReference>
<dbReference type="InterPro" id="IPR015413">
    <property type="entry name" value="Methionyl/Leucyl_tRNA_Synth"/>
</dbReference>
<proteinExistence type="inferred from homology"/>
<dbReference type="SUPFAM" id="SSF47323">
    <property type="entry name" value="Anticodon-binding domain of a subclass of class I aminoacyl-tRNA synthetases"/>
    <property type="match status" value="1"/>
</dbReference>
<protein>
    <recommendedName>
        <fullName evidence="9">Leucine--tRNA ligase</fullName>
        <ecNumber evidence="9">6.1.1.4</ecNumber>
    </recommendedName>
    <alternativeName>
        <fullName evidence="9">Leucyl-tRNA synthetase</fullName>
        <shortName evidence="9">LeuRS</shortName>
    </alternativeName>
</protein>
<dbReference type="InterPro" id="IPR009008">
    <property type="entry name" value="Val/Leu/Ile-tRNA-synth_edit"/>
</dbReference>
<organism evidence="15 16">
    <name type="scientific">Candidatus Hydrogenosomobacter endosymbioticus</name>
    <dbReference type="NCBI Taxonomy" id="2558174"/>
    <lineage>
        <taxon>Bacteria</taxon>
        <taxon>Pseudomonadati</taxon>
        <taxon>Pseudomonadota</taxon>
        <taxon>Alphaproteobacteria</taxon>
        <taxon>Holosporales</taxon>
        <taxon>Holosporaceae</taxon>
        <taxon>Candidatus Hydrogenosomobacter</taxon>
    </lineage>
</organism>
<feature type="domain" description="Methionyl/Leucyl tRNA synthetase" evidence="13">
    <location>
        <begin position="44"/>
        <end position="176"/>
    </location>
</feature>
<dbReference type="InterPro" id="IPR002302">
    <property type="entry name" value="Leu-tRNA-ligase"/>
</dbReference>
<reference evidence="15" key="1">
    <citation type="submission" date="2021-10" db="EMBL/GenBank/DDBJ databases">
        <title>Genome Sequence of The Candidatus Hydrogeosomobacter endosymbioticus, an Intracellular Bacterial Symbiont of the Anaerobic Ciliate GW7.</title>
        <authorList>
            <person name="Shiohama Y."/>
            <person name="Shinzato N."/>
        </authorList>
    </citation>
    <scope>NUCLEOTIDE SEQUENCE [LARGE SCALE GENOMIC DNA]</scope>
    <source>
        <strain evidence="15">200920</strain>
    </source>
</reference>
<feature type="binding site" evidence="9">
    <location>
        <position position="622"/>
    </location>
    <ligand>
        <name>ATP</name>
        <dbReference type="ChEBI" id="CHEBI:30616"/>
    </ligand>
</feature>
<evidence type="ECO:0000256" key="10">
    <source>
        <dbReference type="RuleBase" id="RU363035"/>
    </source>
</evidence>
<dbReference type="SUPFAM" id="SSF52374">
    <property type="entry name" value="Nucleotidylyl transferase"/>
    <property type="match status" value="1"/>
</dbReference>
<name>A0ABN6L3F4_9PROT</name>
<dbReference type="Pfam" id="PF00133">
    <property type="entry name" value="tRNA-synt_1"/>
    <property type="match status" value="1"/>
</dbReference>
<dbReference type="Gene3D" id="3.40.50.620">
    <property type="entry name" value="HUPs"/>
    <property type="match status" value="2"/>
</dbReference>
<evidence type="ECO:0000259" key="12">
    <source>
        <dbReference type="Pfam" id="PF08264"/>
    </source>
</evidence>
<dbReference type="PANTHER" id="PTHR43740:SF2">
    <property type="entry name" value="LEUCINE--TRNA LIGASE, MITOCHONDRIAL"/>
    <property type="match status" value="1"/>
</dbReference>
<keyword evidence="5 9" id="KW-0067">ATP-binding</keyword>
<dbReference type="NCBIfam" id="TIGR00396">
    <property type="entry name" value="leuS_bact"/>
    <property type="match status" value="1"/>
</dbReference>
<evidence type="ECO:0000256" key="8">
    <source>
        <dbReference type="ARBA" id="ARBA00047469"/>
    </source>
</evidence>
<evidence type="ECO:0000256" key="9">
    <source>
        <dbReference type="HAMAP-Rule" id="MF_00049"/>
    </source>
</evidence>
<dbReference type="RefSeq" id="WP_236864780.1">
    <property type="nucleotide sequence ID" value="NZ_AP025225.1"/>
</dbReference>
<keyword evidence="3 9" id="KW-0436">Ligase</keyword>
<evidence type="ECO:0000313" key="16">
    <source>
        <dbReference type="Proteomes" id="UP001320209"/>
    </source>
</evidence>
<evidence type="ECO:0000313" key="15">
    <source>
        <dbReference type="EMBL" id="BDB96419.1"/>
    </source>
</evidence>
<dbReference type="CDD" id="cd07958">
    <property type="entry name" value="Anticodon_Ia_Leu_BEm"/>
    <property type="match status" value="1"/>
</dbReference>
<evidence type="ECO:0000256" key="7">
    <source>
        <dbReference type="ARBA" id="ARBA00023146"/>
    </source>
</evidence>
<gene>
    <name evidence="9 15" type="primary">leuS</name>
    <name evidence="15" type="ORF">HYD_5520</name>
</gene>
<dbReference type="GO" id="GO:0016874">
    <property type="term" value="F:ligase activity"/>
    <property type="evidence" value="ECO:0007669"/>
    <property type="project" value="UniProtKB-KW"/>
</dbReference>
<evidence type="ECO:0000256" key="1">
    <source>
        <dbReference type="ARBA" id="ARBA00005594"/>
    </source>
</evidence>
<feature type="short sequence motif" description="'KMSKS' region" evidence="9">
    <location>
        <begin position="619"/>
        <end position="623"/>
    </location>
</feature>
<sequence length="862" mass="98721">MARSGMLGKYEFRSIEKKWQERWMQSGCFRANDFSEKSPFYILEMFPYPSGTLHMGHARNYTQGDVYARCRRMFGYEVLHPMGWDACGLPAENAAIKNGIHPRKFTYDNAAIMKRQLIGLGCSHDWSREVFTCDPSYYKHQQKIFLDLYRAGLAYQKESFVNWDPEDMCVLANEQVIDGRGWRSGAIVEKRSLKQWFFRITDFAKDLLEKIEFLRKWPDSVKTMQINWIGISSGIRISFKFVELGDELEIFTTRPETLFGASFCAISPDHKLADKIAKSNADVNEFIQGHRKKGTAAKLADIEEKKGIFSGLYVFHPLYPEDESKKLPVYIANFVLAEYGTGAIFAAPAHDERDFEFAKKYGLKILPVIRPLDGERDFNDRAYTDEDGIMINSSFLDGDTVAEARLKIMDHLEVNALGLRESVFRLRDWGISRQRYWGVPIPMIHCEKCGIVPVPEKDLPVQLPDDVSFDIPGNPLDHHLSWKNVKCPKCSSDALRETDTMDTFVDSSWYFLRFCDPQNPVEAFCEKKVNRWMPVDQYIGGIEHAILHLLYSRFFTRALKKCGYCDIDEPFDALFTQGMVCHRAYKSFDGEWVNPKDIKYVDGMPSFNGKPVVVGGVEKMSKSKCNVIGVDDALAVYGADALRLFVLSDTPPEKDFEWTDEGIAGCWKYICRIWAMFEKHIPSVVSKKDYKTEPAAFSNKAVDLRRVVHKTVANIDNALQNFALNKYIAHLRECSNAIEMFDASTEDERWVLREALETFICLASPAIPHISEELWRAVGNDQFIHSAPWPFCRKELLQKSYCVMAVQVNGKTRGVVEVPIESSEAQILALAQLDKNVVKFLHGRRIVRTIIVPQKVINLIVE</sequence>
<dbReference type="Proteomes" id="UP001320209">
    <property type="component" value="Chromosome"/>
</dbReference>
<comment type="subcellular location">
    <subcellularLocation>
        <location evidence="9">Cytoplasm</location>
    </subcellularLocation>
</comment>
<feature type="short sequence motif" description="'HIGH' region" evidence="9">
    <location>
        <begin position="47"/>
        <end position="57"/>
    </location>
</feature>
<evidence type="ECO:0000259" key="11">
    <source>
        <dbReference type="Pfam" id="PF00133"/>
    </source>
</evidence>
<dbReference type="InterPro" id="IPR002300">
    <property type="entry name" value="aa-tRNA-synth_Ia"/>
</dbReference>
<evidence type="ECO:0000259" key="13">
    <source>
        <dbReference type="Pfam" id="PF09334"/>
    </source>
</evidence>
<dbReference type="Pfam" id="PF13603">
    <property type="entry name" value="tRNA-synt_1_2"/>
    <property type="match status" value="1"/>
</dbReference>
<dbReference type="SUPFAM" id="SSF50677">
    <property type="entry name" value="ValRS/IleRS/LeuRS editing domain"/>
    <property type="match status" value="1"/>
</dbReference>
<keyword evidence="2 9" id="KW-0963">Cytoplasm</keyword>
<dbReference type="Pfam" id="PF08264">
    <property type="entry name" value="Anticodon_1"/>
    <property type="match status" value="1"/>
</dbReference>
<feature type="domain" description="Methionyl/Valyl/Leucyl/Isoleucyl-tRNA synthetase anticodon-binding" evidence="12">
    <location>
        <begin position="706"/>
        <end position="821"/>
    </location>
</feature>
<evidence type="ECO:0000256" key="4">
    <source>
        <dbReference type="ARBA" id="ARBA00022741"/>
    </source>
</evidence>
<dbReference type="PANTHER" id="PTHR43740">
    <property type="entry name" value="LEUCYL-TRNA SYNTHETASE"/>
    <property type="match status" value="1"/>
</dbReference>
<feature type="domain" description="Leucyl-tRNA synthetase editing" evidence="14">
    <location>
        <begin position="227"/>
        <end position="413"/>
    </location>
</feature>
<keyword evidence="16" id="KW-1185">Reference proteome</keyword>
<dbReference type="Pfam" id="PF09334">
    <property type="entry name" value="tRNA-synt_1g"/>
    <property type="match status" value="2"/>
</dbReference>
<evidence type="ECO:0000256" key="2">
    <source>
        <dbReference type="ARBA" id="ARBA00022490"/>
    </source>
</evidence>